<dbReference type="InterPro" id="IPR052344">
    <property type="entry name" value="Transposase-related"/>
</dbReference>
<sequence>MAELLQESWQLAVLRFLWDARIPFDNNQAERDFRMVQVKQKVSGSFRTASGAKRFALMRSVISTLLKQHRPVLSSLTNALKGQFSF</sequence>
<dbReference type="Pfam" id="PF03050">
    <property type="entry name" value="DDE_Tnp_IS66"/>
    <property type="match status" value="1"/>
</dbReference>
<organism evidence="2 3">
    <name type="scientific">Paenibacillus solisilvae</name>
    <dbReference type="NCBI Taxonomy" id="2486751"/>
    <lineage>
        <taxon>Bacteria</taxon>
        <taxon>Bacillati</taxon>
        <taxon>Bacillota</taxon>
        <taxon>Bacilli</taxon>
        <taxon>Bacillales</taxon>
        <taxon>Paenibacillaceae</taxon>
        <taxon>Paenibacillus</taxon>
    </lineage>
</organism>
<evidence type="ECO:0000313" key="3">
    <source>
        <dbReference type="Proteomes" id="UP001596047"/>
    </source>
</evidence>
<gene>
    <name evidence="2" type="ORF">ACFPYJ_24920</name>
</gene>
<dbReference type="EMBL" id="JBHSOW010000095">
    <property type="protein sequence ID" value="MFC5652295.1"/>
    <property type="molecule type" value="Genomic_DNA"/>
</dbReference>
<feature type="domain" description="Transposase IS66 central" evidence="1">
    <location>
        <begin position="9"/>
        <end position="53"/>
    </location>
</feature>
<proteinExistence type="predicted"/>
<name>A0ABW0W333_9BACL</name>
<dbReference type="InterPro" id="IPR004291">
    <property type="entry name" value="Transposase_IS66_central"/>
</dbReference>
<reference evidence="3" key="1">
    <citation type="journal article" date="2019" name="Int. J. Syst. Evol. Microbiol.">
        <title>The Global Catalogue of Microorganisms (GCM) 10K type strain sequencing project: providing services to taxonomists for standard genome sequencing and annotation.</title>
        <authorList>
            <consortium name="The Broad Institute Genomics Platform"/>
            <consortium name="The Broad Institute Genome Sequencing Center for Infectious Disease"/>
            <person name="Wu L."/>
            <person name="Ma J."/>
        </authorList>
    </citation>
    <scope>NUCLEOTIDE SEQUENCE [LARGE SCALE GENOMIC DNA]</scope>
    <source>
        <strain evidence="3">CGMCC 1.3240</strain>
    </source>
</reference>
<dbReference type="PANTHER" id="PTHR33678:SF1">
    <property type="entry name" value="BLL1576 PROTEIN"/>
    <property type="match status" value="1"/>
</dbReference>
<protein>
    <submittedName>
        <fullName evidence="2">Transposase</fullName>
    </submittedName>
</protein>
<evidence type="ECO:0000313" key="2">
    <source>
        <dbReference type="EMBL" id="MFC5652295.1"/>
    </source>
</evidence>
<evidence type="ECO:0000259" key="1">
    <source>
        <dbReference type="Pfam" id="PF03050"/>
    </source>
</evidence>
<dbReference type="Proteomes" id="UP001596047">
    <property type="component" value="Unassembled WGS sequence"/>
</dbReference>
<comment type="caution">
    <text evidence="2">The sequence shown here is derived from an EMBL/GenBank/DDBJ whole genome shotgun (WGS) entry which is preliminary data.</text>
</comment>
<keyword evidence="3" id="KW-1185">Reference proteome</keyword>
<dbReference type="RefSeq" id="WP_379190932.1">
    <property type="nucleotide sequence ID" value="NZ_JBHSOW010000095.1"/>
</dbReference>
<accession>A0ABW0W333</accession>
<dbReference type="PANTHER" id="PTHR33678">
    <property type="entry name" value="BLL1576 PROTEIN"/>
    <property type="match status" value="1"/>
</dbReference>